<dbReference type="Proteomes" id="UP000244810">
    <property type="component" value="Unassembled WGS sequence"/>
</dbReference>
<accession>A0A2T7UKN7</accession>
<name>A0A2T7UKN7_9RHOB</name>
<proteinExistence type="predicted"/>
<dbReference type="AlphaFoldDB" id="A0A2T7UKN7"/>
<evidence type="ECO:0000313" key="3">
    <source>
        <dbReference type="Proteomes" id="UP000244810"/>
    </source>
</evidence>
<keyword evidence="1 2" id="KW-0812">Transmembrane</keyword>
<reference evidence="2 3" key="1">
    <citation type="journal article" date="2011" name="Syst. Appl. Microbiol.">
        <title>Defluviimonas denitrificans gen. nov., sp. nov., and Pararhodobacter aggregans gen. nov., sp. nov., non-phototrophic Rhodobacteraceae from the biofilter of a marine aquaculture.</title>
        <authorList>
            <person name="Foesel B.U."/>
            <person name="Drake H.L."/>
            <person name="Schramm A."/>
        </authorList>
    </citation>
    <scope>NUCLEOTIDE SEQUENCE [LARGE SCALE GENOMIC DNA]</scope>
    <source>
        <strain evidence="2 3">D1-19</strain>
    </source>
</reference>
<gene>
    <name evidence="2" type="ORF">DDE23_22580</name>
</gene>
<keyword evidence="1" id="KW-1133">Transmembrane helix</keyword>
<keyword evidence="3" id="KW-1185">Reference proteome</keyword>
<keyword evidence="1" id="KW-0472">Membrane</keyword>
<dbReference type="EMBL" id="QDDR01000017">
    <property type="protein sequence ID" value="PVE45233.1"/>
    <property type="molecule type" value="Genomic_DNA"/>
</dbReference>
<dbReference type="OrthoDB" id="952847at2"/>
<protein>
    <submittedName>
        <fullName evidence="2">Transmembrane anchor protein</fullName>
    </submittedName>
</protein>
<evidence type="ECO:0000256" key="1">
    <source>
        <dbReference type="SAM" id="Phobius"/>
    </source>
</evidence>
<sequence>MQLNAEKPDPALLPTSRQLRRSTVAAVIGAAFIGVGVYLPAEYGIDPTGIGSVMGLTEMGEIKQQLAREAAEDEAIHGGDQSSSVIDDIFGLFVGAAHAQEAWTDTVTFTLAPDAATEVKLVMAAGDVAEYAWVAEGGRINFDLHAHGDGQSIDYDRGRGATEGEGSIEAPFPGEHGWFWRNRDDAEVTVTLQLRGAYSEVVRSE</sequence>
<organism evidence="2 3">
    <name type="scientific">Pararhodobacter aggregans</name>
    <dbReference type="NCBI Taxonomy" id="404875"/>
    <lineage>
        <taxon>Bacteria</taxon>
        <taxon>Pseudomonadati</taxon>
        <taxon>Pseudomonadota</taxon>
        <taxon>Alphaproteobacteria</taxon>
        <taxon>Rhodobacterales</taxon>
        <taxon>Paracoccaceae</taxon>
        <taxon>Pararhodobacter</taxon>
    </lineage>
</organism>
<evidence type="ECO:0000313" key="2">
    <source>
        <dbReference type="EMBL" id="PVE45233.1"/>
    </source>
</evidence>
<feature type="transmembrane region" description="Helical" evidence="1">
    <location>
        <begin position="23"/>
        <end position="41"/>
    </location>
</feature>
<comment type="caution">
    <text evidence="2">The sequence shown here is derived from an EMBL/GenBank/DDBJ whole genome shotgun (WGS) entry which is preliminary data.</text>
</comment>